<dbReference type="SUPFAM" id="SSF69593">
    <property type="entry name" value="Glycerol-3-phosphate (1)-acyltransferase"/>
    <property type="match status" value="1"/>
</dbReference>
<dbReference type="AlphaFoldDB" id="A0AB37QKK5"/>
<dbReference type="Proteomes" id="UP000272613">
    <property type="component" value="Unassembled WGS sequence"/>
</dbReference>
<evidence type="ECO:0000259" key="2">
    <source>
        <dbReference type="SMART" id="SM00563"/>
    </source>
</evidence>
<dbReference type="PANTHER" id="PTHR10983:SF16">
    <property type="entry name" value="LYSOCARDIOLIPIN ACYLTRANSFERASE 1"/>
    <property type="match status" value="1"/>
</dbReference>
<organism evidence="3 4">
    <name type="scientific">Pseudomonas coronafaciens pv. garcae</name>
    <dbReference type="NCBI Taxonomy" id="251653"/>
    <lineage>
        <taxon>Bacteria</taxon>
        <taxon>Pseudomonadati</taxon>
        <taxon>Pseudomonadota</taxon>
        <taxon>Gammaproteobacteria</taxon>
        <taxon>Pseudomonadales</taxon>
        <taxon>Pseudomonadaceae</taxon>
        <taxon>Pseudomonas</taxon>
        <taxon>Pseudomonas coronafaciens</taxon>
    </lineage>
</organism>
<keyword evidence="1" id="KW-0472">Membrane</keyword>
<dbReference type="Pfam" id="PF01553">
    <property type="entry name" value="Acyltransferase"/>
    <property type="match status" value="1"/>
</dbReference>
<dbReference type="SMART" id="SM00563">
    <property type="entry name" value="PlsC"/>
    <property type="match status" value="1"/>
</dbReference>
<dbReference type="PANTHER" id="PTHR10983">
    <property type="entry name" value="1-ACYLGLYCEROL-3-PHOSPHATE ACYLTRANSFERASE-RELATED"/>
    <property type="match status" value="1"/>
</dbReference>
<evidence type="ECO:0000313" key="3">
    <source>
        <dbReference type="EMBL" id="RMR97042.1"/>
    </source>
</evidence>
<dbReference type="CDD" id="cd07990">
    <property type="entry name" value="LPLAT_LCLAT1-like"/>
    <property type="match status" value="1"/>
</dbReference>
<keyword evidence="3" id="KW-0012">Acyltransferase</keyword>
<feature type="transmembrane region" description="Helical" evidence="1">
    <location>
        <begin position="30"/>
        <end position="57"/>
    </location>
</feature>
<dbReference type="EMBL" id="RBSH01000257">
    <property type="protein sequence ID" value="RMR97042.1"/>
    <property type="molecule type" value="Genomic_DNA"/>
</dbReference>
<gene>
    <name evidence="3" type="ORF">ALP74_05210</name>
</gene>
<comment type="caution">
    <text evidence="3">The sequence shown here is derived from an EMBL/GenBank/DDBJ whole genome shotgun (WGS) entry which is preliminary data.</text>
</comment>
<keyword evidence="3" id="KW-0808">Transferase</keyword>
<reference evidence="3 4" key="1">
    <citation type="submission" date="2018-08" db="EMBL/GenBank/DDBJ databases">
        <title>Recombination of ecologically and evolutionarily significant loci maintains genetic cohesion in the Pseudomonas syringae species complex.</title>
        <authorList>
            <person name="Dillon M."/>
            <person name="Thakur S."/>
            <person name="Almeida R.N.D."/>
            <person name="Weir B.S."/>
            <person name="Guttman D.S."/>
        </authorList>
    </citation>
    <scope>NUCLEOTIDE SEQUENCE [LARGE SCALE GENOMIC DNA]</scope>
    <source>
        <strain evidence="3 4">ICMP 5019</strain>
    </source>
</reference>
<sequence>MCNCLPDWRKTRGSLLLPPLNPQESAMRRLLTGCFVTLLLLINTLVLIGPLLVFALLKLLCRGRMRDRCSKAVMWIAETWAEVDKLIFAAFIPTQWDIRGDQGLRSDTSYLVISNHQSWVDIPALIQAFNRRTPFFKFFLKKELIWIPLLGLAWWGLDYPFMKRYSKAFLAKHPELKGKDLEITKAACELFKRQPVTIVNYLEGTRFTPAKHAAQASPYDYLLKPKAGGVAFVLAAMGEQLDAILDVTVVYPGKGIPGFWDMLCGRVPKVIVDIKTRELDPALWQGDYENDPLFREKVQGWVNQLWVEKDARIAALRLELSGY</sequence>
<dbReference type="NCBIfam" id="NF010621">
    <property type="entry name" value="PRK14014.1"/>
    <property type="match status" value="1"/>
</dbReference>
<name>A0AB37QKK5_9PSED</name>
<keyword evidence="1" id="KW-0812">Transmembrane</keyword>
<dbReference type="GO" id="GO:0016746">
    <property type="term" value="F:acyltransferase activity"/>
    <property type="evidence" value="ECO:0007669"/>
    <property type="project" value="UniProtKB-KW"/>
</dbReference>
<dbReference type="InterPro" id="IPR002123">
    <property type="entry name" value="Plipid/glycerol_acylTrfase"/>
</dbReference>
<keyword evidence="1" id="KW-1133">Transmembrane helix</keyword>
<proteinExistence type="predicted"/>
<protein>
    <submittedName>
        <fullName evidence="3">Acyltransferase</fullName>
    </submittedName>
</protein>
<accession>A0AB37QKK5</accession>
<evidence type="ECO:0000256" key="1">
    <source>
        <dbReference type="SAM" id="Phobius"/>
    </source>
</evidence>
<feature type="domain" description="Phospholipid/glycerol acyltransferase" evidence="2">
    <location>
        <begin position="110"/>
        <end position="252"/>
    </location>
</feature>
<evidence type="ECO:0000313" key="4">
    <source>
        <dbReference type="Proteomes" id="UP000272613"/>
    </source>
</evidence>